<dbReference type="InterPro" id="IPR018247">
    <property type="entry name" value="EF_Hand_1_Ca_BS"/>
</dbReference>
<protein>
    <recommendedName>
        <fullName evidence="5">EF-hand domain-containing protein</fullName>
    </recommendedName>
</protein>
<dbReference type="CDD" id="cd00051">
    <property type="entry name" value="EFh"/>
    <property type="match status" value="1"/>
</dbReference>
<dbReference type="SUPFAM" id="SSF47473">
    <property type="entry name" value="EF-hand"/>
    <property type="match status" value="1"/>
</dbReference>
<dbReference type="FunFam" id="1.10.238.10:FF:000035">
    <property type="entry name" value="Calcium and integrin-binding family member 2"/>
    <property type="match status" value="1"/>
</dbReference>
<evidence type="ECO:0000256" key="3">
    <source>
        <dbReference type="ARBA" id="ARBA00022837"/>
    </source>
</evidence>
<proteinExistence type="predicted"/>
<sequence length="212" mass="24912">MGNKLVTFTEDQLEDYQVSTRPPIRGSFRQDSDGRSYHPQDCTFFTRKEILRVHKRFREINPDVVPKSMTRNEPITVLVSMEEILKLPELRENPFRQRICEIFSKDGRGNLSFEDFLDLLSVFSEHAPRDIKVFYAFKIYDFDGDQHIGHNDLEMALRLLTRNELSTEEMSQICDKVIEESDVDGDGKLSFMEFEHVITRAPEFLSTFHIRI</sequence>
<keyword evidence="2" id="KW-0677">Repeat</keyword>
<dbReference type="InterPro" id="IPR011992">
    <property type="entry name" value="EF-hand-dom_pair"/>
</dbReference>
<dbReference type="PROSITE" id="PS00018">
    <property type="entry name" value="EF_HAND_1"/>
    <property type="match status" value="2"/>
</dbReference>
<feature type="domain" description="EF-hand" evidence="5">
    <location>
        <begin position="169"/>
        <end position="204"/>
    </location>
</feature>
<dbReference type="GO" id="GO:0000287">
    <property type="term" value="F:magnesium ion binding"/>
    <property type="evidence" value="ECO:0007669"/>
    <property type="project" value="TreeGrafter"/>
</dbReference>
<dbReference type="GO" id="GO:0055074">
    <property type="term" value="P:calcium ion homeostasis"/>
    <property type="evidence" value="ECO:0007669"/>
    <property type="project" value="TreeGrafter"/>
</dbReference>
<evidence type="ECO:0000313" key="6">
    <source>
        <dbReference type="EMBL" id="KAK6642783.1"/>
    </source>
</evidence>
<comment type="caution">
    <text evidence="6">The sequence shown here is derived from an EMBL/GenBank/DDBJ whole genome shotgun (WGS) entry which is preliminary data.</text>
</comment>
<dbReference type="InterPro" id="IPR051433">
    <property type="entry name" value="CIBP"/>
</dbReference>
<dbReference type="SMART" id="SM00054">
    <property type="entry name" value="EFh"/>
    <property type="match status" value="3"/>
</dbReference>
<organism evidence="6 7">
    <name type="scientific">Polyplax serrata</name>
    <name type="common">Common mouse louse</name>
    <dbReference type="NCBI Taxonomy" id="468196"/>
    <lineage>
        <taxon>Eukaryota</taxon>
        <taxon>Metazoa</taxon>
        <taxon>Ecdysozoa</taxon>
        <taxon>Arthropoda</taxon>
        <taxon>Hexapoda</taxon>
        <taxon>Insecta</taxon>
        <taxon>Pterygota</taxon>
        <taxon>Neoptera</taxon>
        <taxon>Paraneoptera</taxon>
        <taxon>Psocodea</taxon>
        <taxon>Troctomorpha</taxon>
        <taxon>Phthiraptera</taxon>
        <taxon>Anoplura</taxon>
        <taxon>Polyplacidae</taxon>
        <taxon>Polyplax</taxon>
    </lineage>
</organism>
<dbReference type="PROSITE" id="PS50222">
    <property type="entry name" value="EF_HAND_2"/>
    <property type="match status" value="3"/>
</dbReference>
<dbReference type="EMBL" id="JAWJWE010000002">
    <property type="protein sequence ID" value="KAK6642783.1"/>
    <property type="molecule type" value="Genomic_DNA"/>
</dbReference>
<evidence type="ECO:0000256" key="4">
    <source>
        <dbReference type="ARBA" id="ARBA00022842"/>
    </source>
</evidence>
<dbReference type="Proteomes" id="UP001372834">
    <property type="component" value="Unassembled WGS sequence"/>
</dbReference>
<dbReference type="PANTHER" id="PTHR45791:SF6">
    <property type="entry name" value="CALCIUM AND INTEGRIN BINDING FAMILY MEMBER 2"/>
    <property type="match status" value="1"/>
</dbReference>
<keyword evidence="3" id="KW-0106">Calcium</keyword>
<gene>
    <name evidence="6" type="ORF">RUM43_004285</name>
</gene>
<dbReference type="Pfam" id="PF13499">
    <property type="entry name" value="EF-hand_7"/>
    <property type="match status" value="1"/>
</dbReference>
<dbReference type="Gene3D" id="1.10.238.10">
    <property type="entry name" value="EF-hand"/>
    <property type="match status" value="2"/>
</dbReference>
<evidence type="ECO:0000259" key="5">
    <source>
        <dbReference type="PROSITE" id="PS50222"/>
    </source>
</evidence>
<evidence type="ECO:0000313" key="7">
    <source>
        <dbReference type="Proteomes" id="UP001372834"/>
    </source>
</evidence>
<dbReference type="AlphaFoldDB" id="A0AAN8SAQ5"/>
<dbReference type="InterPro" id="IPR002048">
    <property type="entry name" value="EF_hand_dom"/>
</dbReference>
<dbReference type="GO" id="GO:0005509">
    <property type="term" value="F:calcium ion binding"/>
    <property type="evidence" value="ECO:0007669"/>
    <property type="project" value="InterPro"/>
</dbReference>
<name>A0AAN8SAQ5_POLSC</name>
<keyword evidence="1" id="KW-0479">Metal-binding</keyword>
<feature type="domain" description="EF-hand" evidence="5">
    <location>
        <begin position="91"/>
        <end position="126"/>
    </location>
</feature>
<feature type="domain" description="EF-hand" evidence="5">
    <location>
        <begin position="128"/>
        <end position="163"/>
    </location>
</feature>
<accession>A0AAN8SAQ5</accession>
<evidence type="ECO:0000256" key="1">
    <source>
        <dbReference type="ARBA" id="ARBA00022723"/>
    </source>
</evidence>
<evidence type="ECO:0000256" key="2">
    <source>
        <dbReference type="ARBA" id="ARBA00022737"/>
    </source>
</evidence>
<keyword evidence="4" id="KW-0460">Magnesium</keyword>
<reference evidence="6 7" key="1">
    <citation type="submission" date="2023-10" db="EMBL/GenBank/DDBJ databases">
        <title>Genomes of two closely related lineages of the louse Polyplax serrata with different host specificities.</title>
        <authorList>
            <person name="Martinu J."/>
            <person name="Tarabai H."/>
            <person name="Stefka J."/>
            <person name="Hypsa V."/>
        </authorList>
    </citation>
    <scope>NUCLEOTIDE SEQUENCE [LARGE SCALE GENOMIC DNA]</scope>
    <source>
        <strain evidence="6">HR10_N</strain>
    </source>
</reference>
<dbReference type="PANTHER" id="PTHR45791">
    <property type="entry name" value="CALCIUM AND INTEGRIN BINDING FAMILY MEMBER 2"/>
    <property type="match status" value="1"/>
</dbReference>